<dbReference type="AlphaFoldDB" id="A0A7R9ZZM6"/>
<feature type="compositionally biased region" description="Polar residues" evidence="1">
    <location>
        <begin position="201"/>
        <end position="216"/>
    </location>
</feature>
<gene>
    <name evidence="2" type="ORF">PBAH0796_LOCUS4290</name>
</gene>
<proteinExistence type="predicted"/>
<feature type="compositionally biased region" description="Low complexity" evidence="1">
    <location>
        <begin position="9"/>
        <end position="18"/>
    </location>
</feature>
<evidence type="ECO:0000256" key="1">
    <source>
        <dbReference type="SAM" id="MobiDB-lite"/>
    </source>
</evidence>
<dbReference type="EMBL" id="HBEG01007283">
    <property type="protein sequence ID" value="CAD8348551.1"/>
    <property type="molecule type" value="Transcribed_RNA"/>
</dbReference>
<sequence length="284" mass="30490">MPASPPAAAPSLQPSPDATEGTKETASAAEPAVRERRLVVAALQRGEALTQLPSETPPRAPVSDRPFRERGRVPRLFAEGYAGYLESCRGGAAEEACAGAAAEGPGAAVAGAGEEARVAGPARVPRLQVRPWHRSALQKMLCRAVLFHFLQDRREALGLQAGQPPLWLWEVRAAQEHSAAGQVEALVKYLAETELHIQEGPQRSTQWPGSSPQGTGAAQRLRAERRRLARDWGFSERELHEDAVVRVFLDGRLSWPAVRGLLGPPLKRQGSTMLGLPLGPAASN</sequence>
<reference evidence="2" key="1">
    <citation type="submission" date="2021-01" db="EMBL/GenBank/DDBJ databases">
        <authorList>
            <person name="Corre E."/>
            <person name="Pelletier E."/>
            <person name="Niang G."/>
            <person name="Scheremetjew M."/>
            <person name="Finn R."/>
            <person name="Kale V."/>
            <person name="Holt S."/>
            <person name="Cochrane G."/>
            <person name="Meng A."/>
            <person name="Brown T."/>
            <person name="Cohen L."/>
        </authorList>
    </citation>
    <scope>NUCLEOTIDE SEQUENCE</scope>
    <source>
        <strain evidence="2">Pbaha01</strain>
    </source>
</reference>
<organism evidence="2">
    <name type="scientific">Pyrodinium bahamense</name>
    <dbReference type="NCBI Taxonomy" id="73915"/>
    <lineage>
        <taxon>Eukaryota</taxon>
        <taxon>Sar</taxon>
        <taxon>Alveolata</taxon>
        <taxon>Dinophyceae</taxon>
        <taxon>Gonyaulacales</taxon>
        <taxon>Pyrocystaceae</taxon>
        <taxon>Pyrodinium</taxon>
    </lineage>
</organism>
<evidence type="ECO:0000313" key="2">
    <source>
        <dbReference type="EMBL" id="CAD8348551.1"/>
    </source>
</evidence>
<feature type="region of interest" description="Disordered" evidence="1">
    <location>
        <begin position="1"/>
        <end position="34"/>
    </location>
</feature>
<feature type="region of interest" description="Disordered" evidence="1">
    <location>
        <begin position="46"/>
        <end position="68"/>
    </location>
</feature>
<feature type="region of interest" description="Disordered" evidence="1">
    <location>
        <begin position="200"/>
        <end position="222"/>
    </location>
</feature>
<accession>A0A7R9ZZM6</accession>
<protein>
    <submittedName>
        <fullName evidence="2">Uncharacterized protein</fullName>
    </submittedName>
</protein>
<name>A0A7R9ZZM6_9DINO</name>